<comment type="similarity">
    <text evidence="5">Belongs to the zinc-containing alcohol dehydrogenase family.</text>
</comment>
<evidence type="ECO:0000256" key="3">
    <source>
        <dbReference type="ARBA" id="ARBA00022833"/>
    </source>
</evidence>
<dbReference type="Gene3D" id="3.40.50.720">
    <property type="entry name" value="NAD(P)-binding Rossmann-like Domain"/>
    <property type="match status" value="1"/>
</dbReference>
<keyword evidence="2 5" id="KW-0479">Metal-binding</keyword>
<evidence type="ECO:0000259" key="6">
    <source>
        <dbReference type="SMART" id="SM00829"/>
    </source>
</evidence>
<keyword evidence="3 5" id="KW-0862">Zinc</keyword>
<dbReference type="STRING" id="504805.SAMN05421505_11235"/>
<proteinExistence type="inferred from homology"/>
<organism evidence="7 8">
    <name type="scientific">Sinosporangium album</name>
    <dbReference type="NCBI Taxonomy" id="504805"/>
    <lineage>
        <taxon>Bacteria</taxon>
        <taxon>Bacillati</taxon>
        <taxon>Actinomycetota</taxon>
        <taxon>Actinomycetes</taxon>
        <taxon>Streptosporangiales</taxon>
        <taxon>Streptosporangiaceae</taxon>
        <taxon>Sinosporangium</taxon>
    </lineage>
</organism>
<keyword evidence="8" id="KW-1185">Reference proteome</keyword>
<dbReference type="RefSeq" id="WP_176955453.1">
    <property type="nucleotide sequence ID" value="NZ_FNCN01000012.1"/>
</dbReference>
<gene>
    <name evidence="7" type="ORF">SAMN05421505_11235</name>
</gene>
<dbReference type="GO" id="GO:0016491">
    <property type="term" value="F:oxidoreductase activity"/>
    <property type="evidence" value="ECO:0007669"/>
    <property type="project" value="UniProtKB-KW"/>
</dbReference>
<reference evidence="7 8" key="1">
    <citation type="submission" date="2016-10" db="EMBL/GenBank/DDBJ databases">
        <authorList>
            <person name="de Groot N.N."/>
        </authorList>
    </citation>
    <scope>NUCLEOTIDE SEQUENCE [LARGE SCALE GENOMIC DNA]</scope>
    <source>
        <strain evidence="7 8">CPCC 201354</strain>
    </source>
</reference>
<evidence type="ECO:0000313" key="7">
    <source>
        <dbReference type="EMBL" id="SDH16544.1"/>
    </source>
</evidence>
<dbReference type="InterPro" id="IPR002328">
    <property type="entry name" value="ADH_Zn_CS"/>
</dbReference>
<dbReference type="AlphaFoldDB" id="A0A1G8A6G8"/>
<dbReference type="GO" id="GO:0008270">
    <property type="term" value="F:zinc ion binding"/>
    <property type="evidence" value="ECO:0007669"/>
    <property type="project" value="InterPro"/>
</dbReference>
<dbReference type="Proteomes" id="UP000198923">
    <property type="component" value="Unassembled WGS sequence"/>
</dbReference>
<dbReference type="SUPFAM" id="SSF50129">
    <property type="entry name" value="GroES-like"/>
    <property type="match status" value="1"/>
</dbReference>
<dbReference type="Pfam" id="PF08240">
    <property type="entry name" value="ADH_N"/>
    <property type="match status" value="1"/>
</dbReference>
<protein>
    <submittedName>
        <fullName evidence="7">2-desacetyl-2-hydroxyethyl bacteriochlorophyllide A dehydrogenase</fullName>
    </submittedName>
</protein>
<sequence length="351" mass="36514">MRGVVYRAPGRIEVTELPMPAVKGPRDAVVRVTRSAICGTDLHPYRGEIPGFEAGTVLGHEFAGVVHEAGPEVPFAVGQRVFASDVIACGRCGYCARGHHYQCAHVGLFGYASVVGEPVAGGQAEYVRVPYADLVLAATPDGVTDEQAVFVGDVLSTAYCAVRDSGATPGATVAVVGGGPVGLLCALCARLAGAAVIVAADPDPARRETLEAFGVRASDPAELSRTLRELTAGRGADAVIEAVGSDTALRYALETAAPRATVAVVGAHHAEAMPFPSGLAFARELIVRFTVGDPIAVRANVLELIRAGRIDPSAVVSHRLPLEDAARAYRLSDRRQAFKTVLNVDQEGDGS</sequence>
<evidence type="ECO:0000256" key="4">
    <source>
        <dbReference type="ARBA" id="ARBA00023002"/>
    </source>
</evidence>
<dbReference type="EMBL" id="FNCN01000012">
    <property type="protein sequence ID" value="SDH16544.1"/>
    <property type="molecule type" value="Genomic_DNA"/>
</dbReference>
<dbReference type="Gene3D" id="3.90.180.10">
    <property type="entry name" value="Medium-chain alcohol dehydrogenases, catalytic domain"/>
    <property type="match status" value="1"/>
</dbReference>
<dbReference type="InterPro" id="IPR011032">
    <property type="entry name" value="GroES-like_sf"/>
</dbReference>
<comment type="cofactor">
    <cofactor evidence="1 5">
        <name>Zn(2+)</name>
        <dbReference type="ChEBI" id="CHEBI:29105"/>
    </cofactor>
</comment>
<evidence type="ECO:0000256" key="1">
    <source>
        <dbReference type="ARBA" id="ARBA00001947"/>
    </source>
</evidence>
<name>A0A1G8A6G8_9ACTN</name>
<dbReference type="InterPro" id="IPR036291">
    <property type="entry name" value="NAD(P)-bd_dom_sf"/>
</dbReference>
<evidence type="ECO:0000256" key="5">
    <source>
        <dbReference type="RuleBase" id="RU361277"/>
    </source>
</evidence>
<feature type="domain" description="Enoyl reductase (ER)" evidence="6">
    <location>
        <begin position="10"/>
        <end position="342"/>
    </location>
</feature>
<dbReference type="PROSITE" id="PS00059">
    <property type="entry name" value="ADH_ZINC"/>
    <property type="match status" value="1"/>
</dbReference>
<evidence type="ECO:0000313" key="8">
    <source>
        <dbReference type="Proteomes" id="UP000198923"/>
    </source>
</evidence>
<dbReference type="Pfam" id="PF00107">
    <property type="entry name" value="ADH_zinc_N"/>
    <property type="match status" value="1"/>
</dbReference>
<dbReference type="InterPro" id="IPR013149">
    <property type="entry name" value="ADH-like_C"/>
</dbReference>
<evidence type="ECO:0000256" key="2">
    <source>
        <dbReference type="ARBA" id="ARBA00022723"/>
    </source>
</evidence>
<dbReference type="PANTHER" id="PTHR42813">
    <property type="entry name" value="ZINC-TYPE ALCOHOL DEHYDROGENASE-LIKE"/>
    <property type="match status" value="1"/>
</dbReference>
<accession>A0A1G8A6G8</accession>
<dbReference type="SMART" id="SM00829">
    <property type="entry name" value="PKS_ER"/>
    <property type="match status" value="1"/>
</dbReference>
<keyword evidence="4" id="KW-0560">Oxidoreductase</keyword>
<dbReference type="InterPro" id="IPR013154">
    <property type="entry name" value="ADH-like_N"/>
</dbReference>
<dbReference type="PANTHER" id="PTHR42813:SF2">
    <property type="entry name" value="DEHYDROGENASE, ZINC-CONTAINING, PUTATIVE (AFU_ORTHOLOGUE AFUA_2G02810)-RELATED"/>
    <property type="match status" value="1"/>
</dbReference>
<dbReference type="SUPFAM" id="SSF51735">
    <property type="entry name" value="NAD(P)-binding Rossmann-fold domains"/>
    <property type="match status" value="1"/>
</dbReference>
<dbReference type="InterPro" id="IPR020843">
    <property type="entry name" value="ER"/>
</dbReference>